<proteinExistence type="predicted"/>
<accession>A0A4R7Z9E2</accession>
<protein>
    <submittedName>
        <fullName evidence="1">Uncharacterized protein</fullName>
    </submittedName>
</protein>
<dbReference type="EMBL" id="SODD01000062">
    <property type="protein sequence ID" value="TDW09190.1"/>
    <property type="molecule type" value="Genomic_DNA"/>
</dbReference>
<dbReference type="Proteomes" id="UP000294743">
    <property type="component" value="Unassembled WGS sequence"/>
</dbReference>
<reference evidence="1 2" key="1">
    <citation type="submission" date="2019-03" db="EMBL/GenBank/DDBJ databases">
        <title>Genomic Encyclopedia of Type Strains, Phase IV (KMG-IV): sequencing the most valuable type-strain genomes for metagenomic binning, comparative biology and taxonomic classification.</title>
        <authorList>
            <person name="Goeker M."/>
        </authorList>
    </citation>
    <scope>NUCLEOTIDE SEQUENCE [LARGE SCALE GENOMIC DNA]</scope>
    <source>
        <strain evidence="1 2">DSM 28867</strain>
    </source>
</reference>
<organism evidence="1 2">
    <name type="scientific">Breznakia blatticola</name>
    <dbReference type="NCBI Taxonomy" id="1754012"/>
    <lineage>
        <taxon>Bacteria</taxon>
        <taxon>Bacillati</taxon>
        <taxon>Bacillota</taxon>
        <taxon>Erysipelotrichia</taxon>
        <taxon>Erysipelotrichales</taxon>
        <taxon>Erysipelotrichaceae</taxon>
        <taxon>Breznakia</taxon>
    </lineage>
</organism>
<evidence type="ECO:0000313" key="1">
    <source>
        <dbReference type="EMBL" id="TDW09190.1"/>
    </source>
</evidence>
<sequence>MSENNKPKKRQGILGSLVRAILAVIKGMF</sequence>
<keyword evidence="2" id="KW-1185">Reference proteome</keyword>
<name>A0A4R7Z9E2_9FIRM</name>
<gene>
    <name evidence="1" type="ORF">EDD63_1623</name>
</gene>
<dbReference type="AlphaFoldDB" id="A0A4R7Z9E2"/>
<evidence type="ECO:0000313" key="2">
    <source>
        <dbReference type="Proteomes" id="UP000294743"/>
    </source>
</evidence>
<comment type="caution">
    <text evidence="1">The sequence shown here is derived from an EMBL/GenBank/DDBJ whole genome shotgun (WGS) entry which is preliminary data.</text>
</comment>